<evidence type="ECO:0000259" key="5">
    <source>
        <dbReference type="Pfam" id="PF00151"/>
    </source>
</evidence>
<dbReference type="OrthoDB" id="199913at2759"/>
<organism evidence="6 7">
    <name type="scientific">Eumeta variegata</name>
    <name type="common">Bagworm moth</name>
    <name type="synonym">Eumeta japonica</name>
    <dbReference type="NCBI Taxonomy" id="151549"/>
    <lineage>
        <taxon>Eukaryota</taxon>
        <taxon>Metazoa</taxon>
        <taxon>Ecdysozoa</taxon>
        <taxon>Arthropoda</taxon>
        <taxon>Hexapoda</taxon>
        <taxon>Insecta</taxon>
        <taxon>Pterygota</taxon>
        <taxon>Neoptera</taxon>
        <taxon>Endopterygota</taxon>
        <taxon>Lepidoptera</taxon>
        <taxon>Glossata</taxon>
        <taxon>Ditrysia</taxon>
        <taxon>Tineoidea</taxon>
        <taxon>Psychidae</taxon>
        <taxon>Oiketicinae</taxon>
        <taxon>Eumeta</taxon>
    </lineage>
</organism>
<dbReference type="InterPro" id="IPR013818">
    <property type="entry name" value="Lipase"/>
</dbReference>
<comment type="similarity">
    <text evidence="2 4">Belongs to the AB hydrolase superfamily. Lipase family.</text>
</comment>
<evidence type="ECO:0000256" key="2">
    <source>
        <dbReference type="ARBA" id="ARBA00010701"/>
    </source>
</evidence>
<keyword evidence="3" id="KW-0964">Secreted</keyword>
<dbReference type="STRING" id="151549.A0A4C1VQN2"/>
<dbReference type="GO" id="GO:0005615">
    <property type="term" value="C:extracellular space"/>
    <property type="evidence" value="ECO:0007669"/>
    <property type="project" value="TreeGrafter"/>
</dbReference>
<accession>A0A4C1VQN2</accession>
<comment type="caution">
    <text evidence="6">The sequence shown here is derived from an EMBL/GenBank/DDBJ whole genome shotgun (WGS) entry which is preliminary data.</text>
</comment>
<dbReference type="Pfam" id="PF00151">
    <property type="entry name" value="Lipase"/>
    <property type="match status" value="2"/>
</dbReference>
<sequence length="390" mass="43622">MRTAFPKVPCGSLDLVASTCDAPWRRDAVWEALLWIEIRNGGADSRISDFGYENTYGENYGKRWIFFPDGDEKPHYVDLTTDNFHLKASSSESVQFRLYTRKNLEEHVALDDDSESDDTSSFIKKAAVKVITHGWRSSADKDVVVNIKNAYLEKADINVIAVDWSEVADSIFYPWVALQVPNVGKTVGKFLAALSKRYDVTGEQIHLIGHSLGAHIVGVAASTSKLNVSRISVVFPPFLIQDPGFAEDHEGHSDSSSVLRRWTLRSLDPARPLFEFPERDATERLDKSDAQFVDVIHTCAGVLGYLEPLGHIDFYPNHGTAPQPGCLGPQAIFGGSDGFSIGRRSRHNFPRNIVLRFLPYKVMFFPGRVLGRCRVQPEPVARSLTHRLCM</sequence>
<reference evidence="6 7" key="1">
    <citation type="journal article" date="2019" name="Commun. Biol.">
        <title>The bagworm genome reveals a unique fibroin gene that provides high tensile strength.</title>
        <authorList>
            <person name="Kono N."/>
            <person name="Nakamura H."/>
            <person name="Ohtoshi R."/>
            <person name="Tomita M."/>
            <person name="Numata K."/>
            <person name="Arakawa K."/>
        </authorList>
    </citation>
    <scope>NUCLEOTIDE SEQUENCE [LARGE SCALE GENOMIC DNA]</scope>
</reference>
<dbReference type="InterPro" id="IPR000734">
    <property type="entry name" value="TAG_lipase"/>
</dbReference>
<proteinExistence type="inferred from homology"/>
<name>A0A4C1VQN2_EUMVA</name>
<dbReference type="Proteomes" id="UP000299102">
    <property type="component" value="Unassembled WGS sequence"/>
</dbReference>
<dbReference type="InterPro" id="IPR029058">
    <property type="entry name" value="AB_hydrolase_fold"/>
</dbReference>
<dbReference type="PRINTS" id="PR00821">
    <property type="entry name" value="TAGLIPASE"/>
</dbReference>
<dbReference type="GO" id="GO:0016298">
    <property type="term" value="F:lipase activity"/>
    <property type="evidence" value="ECO:0007669"/>
    <property type="project" value="InterPro"/>
</dbReference>
<dbReference type="SUPFAM" id="SSF53474">
    <property type="entry name" value="alpha/beta-Hydrolases"/>
    <property type="match status" value="1"/>
</dbReference>
<dbReference type="PANTHER" id="PTHR11610">
    <property type="entry name" value="LIPASE"/>
    <property type="match status" value="1"/>
</dbReference>
<dbReference type="EMBL" id="BGZK01000399">
    <property type="protein sequence ID" value="GBP41436.1"/>
    <property type="molecule type" value="Genomic_DNA"/>
</dbReference>
<keyword evidence="7" id="KW-1185">Reference proteome</keyword>
<comment type="subcellular location">
    <subcellularLocation>
        <location evidence="1">Secreted</location>
    </subcellularLocation>
</comment>
<protein>
    <submittedName>
        <fullName evidence="6">Lipase member H</fullName>
    </submittedName>
</protein>
<dbReference type="AlphaFoldDB" id="A0A4C1VQN2"/>
<gene>
    <name evidence="6" type="primary">liph</name>
    <name evidence="6" type="ORF">EVAR_36192_1</name>
</gene>
<dbReference type="GO" id="GO:0016042">
    <property type="term" value="P:lipid catabolic process"/>
    <property type="evidence" value="ECO:0007669"/>
    <property type="project" value="TreeGrafter"/>
</dbReference>
<evidence type="ECO:0000256" key="3">
    <source>
        <dbReference type="ARBA" id="ARBA00022525"/>
    </source>
</evidence>
<evidence type="ECO:0000256" key="4">
    <source>
        <dbReference type="RuleBase" id="RU004262"/>
    </source>
</evidence>
<evidence type="ECO:0000256" key="1">
    <source>
        <dbReference type="ARBA" id="ARBA00004613"/>
    </source>
</evidence>
<feature type="domain" description="Lipase" evidence="5">
    <location>
        <begin position="87"/>
        <end position="232"/>
    </location>
</feature>
<evidence type="ECO:0000313" key="7">
    <source>
        <dbReference type="Proteomes" id="UP000299102"/>
    </source>
</evidence>
<dbReference type="Gene3D" id="3.40.50.1820">
    <property type="entry name" value="alpha/beta hydrolase"/>
    <property type="match status" value="1"/>
</dbReference>
<evidence type="ECO:0000313" key="6">
    <source>
        <dbReference type="EMBL" id="GBP41436.1"/>
    </source>
</evidence>
<feature type="domain" description="Lipase" evidence="5">
    <location>
        <begin position="260"/>
        <end position="326"/>
    </location>
</feature>